<dbReference type="InterPro" id="IPR001401">
    <property type="entry name" value="Dynamin_GTPase"/>
</dbReference>
<comment type="caution">
    <text evidence="3">The sequence shown here is derived from an EMBL/GenBank/DDBJ whole genome shotgun (WGS) entry which is preliminary data.</text>
</comment>
<feature type="region of interest" description="Disordered" evidence="1">
    <location>
        <begin position="663"/>
        <end position="718"/>
    </location>
</feature>
<dbReference type="FunFam" id="3.40.50.300:FF:001281">
    <property type="entry name" value="Dynamin-like protein ARC5"/>
    <property type="match status" value="1"/>
</dbReference>
<sequence>MSLLNSSAASNRLPRYGNDTSPEHKNLSNFEDPPLQPNRRQTSRRQPAITFDSFDAPAIAPAATPVAAQPAHTSVAEATLRKSGNEKLYEAYNDLHALAQVFEKPFDAPAILVVGHQTDGKSALVEALMGFQFNSVGGGTKTRRPIAIHMKYNANCVQPVCYLLLNDESLLEQQMELQDLQDFIEGENNRLEAEQQFSSKEIVVRIEYKFCPNLTIIDTPGLISAAPGKKNATLQGFSHQVEAMVRSKMEQKERIILCLEDTNDWSNATTRRLVMQVDPCLARTVLVSTKFDTKLPQFSRGSDVDLFLHPTTALGLGGGSGEPSGASNSPQLGGSPFFTSVPSGRIGCTKDDVYQTNDEFRNAVLEREAQDVSEVEAKLGRKLDTVERGHLGVGQLRRFLEQLLQRRYLDNVPAIVPLLEREGRNVQSRLEALNVELNGLAHSRLKDKGRSLVETFLVKLGLLLKGTATAAPEKFGESLSEEQQRGGAFVGTNGRPLAVPEGLPNANMRLFGGAQFHRAMAEFRLAVGQIHCPEVTREEIANACGVDDYHDGVNYMRTACTIAMTRSQEMFEPLLHQLGYRLSHVLKRLLPISLHLLQRDGLLPAGHELFLRRISSTYNTYIEEVEKSCKLRCLEDLQSTTRYVTWSLHAKNTRGLRSILARARQGDGASHSGSLSQTNTTPTPRDNNSAGGGGGGGGKSSSSNSMQQGLSLAGGNGGGMMEGGAPNLVALDLLEGTMWNRQLSVTSEEIVGALVGMVFEGIRDFVIQSAELKFNCFFLMPVVDTFPTRLRTDVENSLDEDLEDLFDVGSVRSVLETRQLALQAELQQLERLQRKFSAIHVTLVQQQAYAAVAAAATAVPFAGYDGPAQQGKGAVTGDDALTSAASGRGAYAAMLEGVVMAAGGKESALSHRIDVDASMMSLTDSVATAVCCIGKAFGSDGKLQLQPTTVASSKLTAMGKVSSQGFADESHQVALASAHLMTLTPGGSQATGGVSGLTGHRVTMSSGVGAANAGVSSLKNAGGFIPAVKKV</sequence>
<reference evidence="3 4" key="1">
    <citation type="submission" date="2017-08" db="EMBL/GenBank/DDBJ databases">
        <title>Acidophilic green algal genome provides insights into adaptation to an acidic environment.</title>
        <authorList>
            <person name="Hirooka S."/>
            <person name="Hirose Y."/>
            <person name="Kanesaki Y."/>
            <person name="Higuchi S."/>
            <person name="Fujiwara T."/>
            <person name="Onuma R."/>
            <person name="Era A."/>
            <person name="Ohbayashi R."/>
            <person name="Uzuka A."/>
            <person name="Nozaki H."/>
            <person name="Yoshikawa H."/>
            <person name="Miyagishima S.Y."/>
        </authorList>
    </citation>
    <scope>NUCLEOTIDE SEQUENCE [LARGE SCALE GENOMIC DNA]</scope>
    <source>
        <strain evidence="3 4">NIES-2499</strain>
    </source>
</reference>
<keyword evidence="4" id="KW-1185">Reference proteome</keyword>
<dbReference type="PROSITE" id="PS51718">
    <property type="entry name" value="G_DYNAMIN_2"/>
    <property type="match status" value="1"/>
</dbReference>
<dbReference type="CDD" id="cd08771">
    <property type="entry name" value="DLP_1"/>
    <property type="match status" value="1"/>
</dbReference>
<protein>
    <recommendedName>
        <fullName evidence="2">Dynamin-type G domain-containing protein</fullName>
    </recommendedName>
</protein>
<dbReference type="SUPFAM" id="SSF52540">
    <property type="entry name" value="P-loop containing nucleoside triphosphate hydrolases"/>
    <property type="match status" value="1"/>
</dbReference>
<dbReference type="GO" id="GO:0016559">
    <property type="term" value="P:peroxisome fission"/>
    <property type="evidence" value="ECO:0007669"/>
    <property type="project" value="TreeGrafter"/>
</dbReference>
<dbReference type="GO" id="GO:0016020">
    <property type="term" value="C:membrane"/>
    <property type="evidence" value="ECO:0007669"/>
    <property type="project" value="TreeGrafter"/>
</dbReference>
<dbReference type="STRING" id="1157962.A0A250XML4"/>
<evidence type="ECO:0000259" key="2">
    <source>
        <dbReference type="PROSITE" id="PS51718"/>
    </source>
</evidence>
<feature type="region of interest" description="Disordered" evidence="1">
    <location>
        <begin position="1"/>
        <end position="44"/>
    </location>
</feature>
<feature type="compositionally biased region" description="Polar residues" evidence="1">
    <location>
        <begin position="671"/>
        <end position="686"/>
    </location>
</feature>
<dbReference type="Gene3D" id="3.40.50.300">
    <property type="entry name" value="P-loop containing nucleotide triphosphate hydrolases"/>
    <property type="match status" value="1"/>
</dbReference>
<dbReference type="InterPro" id="IPR027417">
    <property type="entry name" value="P-loop_NTPase"/>
</dbReference>
<dbReference type="GO" id="GO:0005525">
    <property type="term" value="F:GTP binding"/>
    <property type="evidence" value="ECO:0007669"/>
    <property type="project" value="InterPro"/>
</dbReference>
<name>A0A250XML4_9CHLO</name>
<evidence type="ECO:0000256" key="1">
    <source>
        <dbReference type="SAM" id="MobiDB-lite"/>
    </source>
</evidence>
<dbReference type="PRINTS" id="PR00195">
    <property type="entry name" value="DYNAMIN"/>
</dbReference>
<dbReference type="InterPro" id="IPR030381">
    <property type="entry name" value="G_DYNAMIN_dom"/>
</dbReference>
<feature type="compositionally biased region" description="Low complexity" evidence="1">
    <location>
        <begin position="1"/>
        <end position="11"/>
    </location>
</feature>
<dbReference type="PANTHER" id="PTHR11566">
    <property type="entry name" value="DYNAMIN"/>
    <property type="match status" value="1"/>
</dbReference>
<gene>
    <name evidence="3" type="ORF">CEUSTIGMA_g11757.t1</name>
</gene>
<feature type="compositionally biased region" description="Low complexity" evidence="1">
    <location>
        <begin position="700"/>
        <end position="711"/>
    </location>
</feature>
<dbReference type="Proteomes" id="UP000232323">
    <property type="component" value="Unassembled WGS sequence"/>
</dbReference>
<evidence type="ECO:0000313" key="4">
    <source>
        <dbReference type="Proteomes" id="UP000232323"/>
    </source>
</evidence>
<dbReference type="PANTHER" id="PTHR11566:SF78">
    <property type="entry name" value="DYNAMIN-LIKE PROTEIN ARC5"/>
    <property type="match status" value="1"/>
</dbReference>
<dbReference type="AlphaFoldDB" id="A0A250XML4"/>
<feature type="compositionally biased region" description="Gly residues" evidence="1">
    <location>
        <begin position="690"/>
        <end position="699"/>
    </location>
</feature>
<dbReference type="OrthoDB" id="5061070at2759"/>
<feature type="domain" description="Dynamin-type G" evidence="2">
    <location>
        <begin position="105"/>
        <end position="413"/>
    </location>
</feature>
<dbReference type="EMBL" id="BEGY01000122">
    <property type="protein sequence ID" value="GAX84335.1"/>
    <property type="molecule type" value="Genomic_DNA"/>
</dbReference>
<accession>A0A250XML4</accession>
<dbReference type="GO" id="GO:0005777">
    <property type="term" value="C:peroxisome"/>
    <property type="evidence" value="ECO:0007669"/>
    <property type="project" value="TreeGrafter"/>
</dbReference>
<dbReference type="InterPro" id="IPR022812">
    <property type="entry name" value="Dynamin"/>
</dbReference>
<dbReference type="InterPro" id="IPR045063">
    <property type="entry name" value="Dynamin_N"/>
</dbReference>
<proteinExistence type="predicted"/>
<dbReference type="GO" id="GO:0008017">
    <property type="term" value="F:microtubule binding"/>
    <property type="evidence" value="ECO:0007669"/>
    <property type="project" value="TreeGrafter"/>
</dbReference>
<dbReference type="SMART" id="SM00053">
    <property type="entry name" value="DYNc"/>
    <property type="match status" value="1"/>
</dbReference>
<organism evidence="3 4">
    <name type="scientific">Chlamydomonas eustigma</name>
    <dbReference type="NCBI Taxonomy" id="1157962"/>
    <lineage>
        <taxon>Eukaryota</taxon>
        <taxon>Viridiplantae</taxon>
        <taxon>Chlorophyta</taxon>
        <taxon>core chlorophytes</taxon>
        <taxon>Chlorophyceae</taxon>
        <taxon>CS clade</taxon>
        <taxon>Chlamydomonadales</taxon>
        <taxon>Chlamydomonadaceae</taxon>
        <taxon>Chlamydomonas</taxon>
    </lineage>
</organism>
<dbReference type="GO" id="GO:0003924">
    <property type="term" value="F:GTPase activity"/>
    <property type="evidence" value="ECO:0007669"/>
    <property type="project" value="InterPro"/>
</dbReference>
<evidence type="ECO:0000313" key="3">
    <source>
        <dbReference type="EMBL" id="GAX84335.1"/>
    </source>
</evidence>
<dbReference type="GO" id="GO:0005874">
    <property type="term" value="C:microtubule"/>
    <property type="evidence" value="ECO:0007669"/>
    <property type="project" value="TreeGrafter"/>
</dbReference>
<dbReference type="Pfam" id="PF00350">
    <property type="entry name" value="Dynamin_N"/>
    <property type="match status" value="1"/>
</dbReference>